<dbReference type="Gene3D" id="3.20.20.100">
    <property type="entry name" value="NADP-dependent oxidoreductase domain"/>
    <property type="match status" value="1"/>
</dbReference>
<feature type="domain" description="NADP-dependent oxidoreductase" evidence="1">
    <location>
        <begin position="16"/>
        <end position="271"/>
    </location>
</feature>
<dbReference type="PANTHER" id="PTHR43312">
    <property type="entry name" value="D-THREO-ALDOSE 1-DEHYDROGENASE"/>
    <property type="match status" value="1"/>
</dbReference>
<dbReference type="InterPro" id="IPR053135">
    <property type="entry name" value="AKR2_Oxidoreductase"/>
</dbReference>
<dbReference type="OrthoDB" id="9773828at2"/>
<dbReference type="SUPFAM" id="SSF51430">
    <property type="entry name" value="NAD(P)-linked oxidoreductase"/>
    <property type="match status" value="1"/>
</dbReference>
<dbReference type="EMBL" id="CP029494">
    <property type="protein sequence ID" value="AWN23321.1"/>
    <property type="molecule type" value="Genomic_DNA"/>
</dbReference>
<accession>A0A2Z3JI92</accession>
<reference evidence="2 3" key="1">
    <citation type="submission" date="2018-05" db="EMBL/GenBank/DDBJ databases">
        <title>Complete Genome Sequence of Deinococcus sp. strain 17bor-2.</title>
        <authorList>
            <person name="Srinivasan S."/>
        </authorList>
    </citation>
    <scope>NUCLEOTIDE SEQUENCE [LARGE SCALE GENOMIC DNA]</scope>
    <source>
        <strain evidence="2 3">17bor-2</strain>
    </source>
</reference>
<sequence length="291" mass="32349">MIYRPFGRSDFEVSALGFGAGHIGGDDLGEQAAGQLLNEVVDRGITLIDTARGYGLSEERIGRHLAWRRKDFILSTKGGYGVEGVPDWTPENIRWGVERALETLNTDYLDIFHLHSCPLETLQNEELLGALQQVKAAGQVRAIAYSGENEALRWATHCGVFDSVQCSVNPFEQRVLPQLRRAAEGGLGVIAKRPLANVPWRYAEQPRGEYAEAYWLRMRAMDYAPPLPWTEFALRFSAFAEGVSSAIVGSRNLVNIEANIELLSRGPLPEALRREVEAAFQAHDQGWEGQV</sequence>
<dbReference type="InterPro" id="IPR036812">
    <property type="entry name" value="NAD(P)_OxRdtase_dom_sf"/>
</dbReference>
<keyword evidence="3" id="KW-1185">Reference proteome</keyword>
<protein>
    <submittedName>
        <fullName evidence="2">Aldo/keto reductase</fullName>
    </submittedName>
</protein>
<dbReference type="Proteomes" id="UP000245368">
    <property type="component" value="Chromosome"/>
</dbReference>
<organism evidence="2 3">
    <name type="scientific">Deinococcus irradiatisoli</name>
    <dbReference type="NCBI Taxonomy" id="2202254"/>
    <lineage>
        <taxon>Bacteria</taxon>
        <taxon>Thermotogati</taxon>
        <taxon>Deinococcota</taxon>
        <taxon>Deinococci</taxon>
        <taxon>Deinococcales</taxon>
        <taxon>Deinococcaceae</taxon>
        <taxon>Deinococcus</taxon>
    </lineage>
</organism>
<name>A0A2Z3JI92_9DEIO</name>
<dbReference type="AlphaFoldDB" id="A0A2Z3JI92"/>
<evidence type="ECO:0000313" key="2">
    <source>
        <dbReference type="EMBL" id="AWN23321.1"/>
    </source>
</evidence>
<evidence type="ECO:0000259" key="1">
    <source>
        <dbReference type="Pfam" id="PF00248"/>
    </source>
</evidence>
<dbReference type="PANTHER" id="PTHR43312:SF1">
    <property type="entry name" value="NADP-DEPENDENT OXIDOREDUCTASE DOMAIN-CONTAINING PROTEIN"/>
    <property type="match status" value="1"/>
</dbReference>
<gene>
    <name evidence="2" type="ORF">DKM44_08825</name>
</gene>
<dbReference type="CDD" id="cd19095">
    <property type="entry name" value="AKR_PA4992-like"/>
    <property type="match status" value="1"/>
</dbReference>
<dbReference type="Pfam" id="PF00248">
    <property type="entry name" value="Aldo_ket_red"/>
    <property type="match status" value="1"/>
</dbReference>
<dbReference type="InterPro" id="IPR023210">
    <property type="entry name" value="NADP_OxRdtase_dom"/>
</dbReference>
<dbReference type="RefSeq" id="WP_109827050.1">
    <property type="nucleotide sequence ID" value="NZ_CP029494.1"/>
</dbReference>
<evidence type="ECO:0000313" key="3">
    <source>
        <dbReference type="Proteomes" id="UP000245368"/>
    </source>
</evidence>
<proteinExistence type="predicted"/>
<dbReference type="KEGG" id="dez:DKM44_08825"/>